<comment type="caution">
    <text evidence="3">The sequence shown here is derived from an EMBL/GenBank/DDBJ whole genome shotgun (WGS) entry which is preliminary data.</text>
</comment>
<name>A0A9D4UIW0_ADICA</name>
<gene>
    <name evidence="3" type="ORF">GOP47_0017073</name>
</gene>
<dbReference type="Pfam" id="PF06985">
    <property type="entry name" value="HET"/>
    <property type="match status" value="1"/>
</dbReference>
<dbReference type="InterPro" id="IPR010730">
    <property type="entry name" value="HET"/>
</dbReference>
<dbReference type="PANTHER" id="PTHR33112:SF10">
    <property type="entry name" value="TOL"/>
    <property type="match status" value="1"/>
</dbReference>
<reference evidence="3" key="1">
    <citation type="submission" date="2021-01" db="EMBL/GenBank/DDBJ databases">
        <title>Adiantum capillus-veneris genome.</title>
        <authorList>
            <person name="Fang Y."/>
            <person name="Liao Q."/>
        </authorList>
    </citation>
    <scope>NUCLEOTIDE SEQUENCE</scope>
    <source>
        <strain evidence="3">H3</strain>
        <tissue evidence="3">Leaf</tissue>
    </source>
</reference>
<accession>A0A9D4UIW0</accession>
<proteinExistence type="predicted"/>
<evidence type="ECO:0000313" key="4">
    <source>
        <dbReference type="Proteomes" id="UP000886520"/>
    </source>
</evidence>
<evidence type="ECO:0000313" key="3">
    <source>
        <dbReference type="EMBL" id="KAI5068728.1"/>
    </source>
</evidence>
<feature type="domain" description="Heterokaryon incompatibility" evidence="2">
    <location>
        <begin position="320"/>
        <end position="430"/>
    </location>
</feature>
<protein>
    <recommendedName>
        <fullName evidence="2">Heterokaryon incompatibility domain-containing protein</fullName>
    </recommendedName>
</protein>
<dbReference type="AlphaFoldDB" id="A0A9D4UIW0"/>
<dbReference type="OrthoDB" id="5428863at2759"/>
<feature type="region of interest" description="Disordered" evidence="1">
    <location>
        <begin position="117"/>
        <end position="141"/>
    </location>
</feature>
<organism evidence="3 4">
    <name type="scientific">Adiantum capillus-veneris</name>
    <name type="common">Maidenhair fern</name>
    <dbReference type="NCBI Taxonomy" id="13818"/>
    <lineage>
        <taxon>Eukaryota</taxon>
        <taxon>Viridiplantae</taxon>
        <taxon>Streptophyta</taxon>
        <taxon>Embryophyta</taxon>
        <taxon>Tracheophyta</taxon>
        <taxon>Polypodiopsida</taxon>
        <taxon>Polypodiidae</taxon>
        <taxon>Polypodiales</taxon>
        <taxon>Pteridineae</taxon>
        <taxon>Pteridaceae</taxon>
        <taxon>Vittarioideae</taxon>
        <taxon>Adiantum</taxon>
    </lineage>
</organism>
<evidence type="ECO:0000259" key="2">
    <source>
        <dbReference type="Pfam" id="PF06985"/>
    </source>
</evidence>
<dbReference type="PANTHER" id="PTHR33112">
    <property type="entry name" value="DOMAIN PROTEIN, PUTATIVE-RELATED"/>
    <property type="match status" value="1"/>
</dbReference>
<dbReference type="Proteomes" id="UP000886520">
    <property type="component" value="Chromosome 16"/>
</dbReference>
<evidence type="ECO:0000256" key="1">
    <source>
        <dbReference type="SAM" id="MobiDB-lite"/>
    </source>
</evidence>
<keyword evidence="4" id="KW-1185">Reference proteome</keyword>
<sequence length="538" mass="61052">MADYITTQSLLAVALSLSRMRQDADISGFPTDLVAACFDSSEPSILLRVALEISVKHAQTLGPSGQGTWVPLLSRMRTLADDELLRASALALTLHLTEIELLQYCASRNLSRKWKQTVEGETSTDQSKKEQNPHGSLHSEMVGRKEEIMQNLEEQNRHTAHAPICKAHTELGVLVICKECMERDPEAHLGFKQESIILHEEKTGKEEDAPRDAADEEQILKGINSVWIFCDPSFYKKVIVPLWLEKDWGERQDAERGLVIALRRPALYPNLMEKHFLERDKFVAGLLPPQHMRIIDCHQSLQEGVIVLIDWHPAMKKSAYTAISHTYGQDVYKVFDCGCATRYTGSVKARANLAKILCNGHSGLDDEEKQSRVISDMLYMCRILVEKGGVRYAWHDGLCISQYDEEDVNDAIGHIGWIYTNAEDTIIFLHYAGQPMALIGTGYGHIPLKSRWHTRAWTFQEAVLSKCRRYCVLQSTGSLGGCSDWQDFEDRLPLCYGSSMVHIVSEAEFFHSIILLHTQLRELYRKSRFFNLKKLACE</sequence>
<dbReference type="EMBL" id="JABFUD020000016">
    <property type="protein sequence ID" value="KAI5068728.1"/>
    <property type="molecule type" value="Genomic_DNA"/>
</dbReference>